<evidence type="ECO:0000256" key="1">
    <source>
        <dbReference type="SAM" id="MobiDB-lite"/>
    </source>
</evidence>
<reference evidence="2 3" key="1">
    <citation type="submission" date="2017-05" db="EMBL/GenBank/DDBJ databases">
        <title>De novo genome assembly of Deniococcus indicus strain DR1.</title>
        <authorList>
            <person name="Chauhan D."/>
            <person name="Yennamalli R.M."/>
            <person name="Priyadarshini R."/>
        </authorList>
    </citation>
    <scope>NUCLEOTIDE SEQUENCE [LARGE SCALE GENOMIC DNA]</scope>
    <source>
        <strain evidence="2 3">DR1</strain>
    </source>
</reference>
<dbReference type="InterPro" id="IPR036844">
    <property type="entry name" value="Hint_dom_sf"/>
</dbReference>
<dbReference type="SUPFAM" id="SSF51294">
    <property type="entry name" value="Hedgehog/intein (Hint) domain"/>
    <property type="match status" value="1"/>
</dbReference>
<protein>
    <recommendedName>
        <fullName evidence="4">Intein C-terminal splicing domain-containing protein</fullName>
    </recommendedName>
</protein>
<evidence type="ECO:0000313" key="3">
    <source>
        <dbReference type="Proteomes" id="UP000197208"/>
    </source>
</evidence>
<keyword evidence="3" id="KW-1185">Reference proteome</keyword>
<comment type="caution">
    <text evidence="2">The sequence shown here is derived from an EMBL/GenBank/DDBJ whole genome shotgun (WGS) entry which is preliminary data.</text>
</comment>
<gene>
    <name evidence="2" type="ORF">CBQ26_06900</name>
</gene>
<name>A0A246BQL6_9DEIO</name>
<feature type="region of interest" description="Disordered" evidence="1">
    <location>
        <begin position="1"/>
        <end position="47"/>
    </location>
</feature>
<dbReference type="InterPro" id="IPR030934">
    <property type="entry name" value="Intein_C"/>
</dbReference>
<dbReference type="Gene3D" id="2.170.16.10">
    <property type="entry name" value="Hedgehog/Intein (Hint) domain"/>
    <property type="match status" value="1"/>
</dbReference>
<dbReference type="Pfam" id="PF07591">
    <property type="entry name" value="PT-HINT"/>
    <property type="match status" value="1"/>
</dbReference>
<feature type="compositionally biased region" description="Pro residues" evidence="1">
    <location>
        <begin position="9"/>
        <end position="18"/>
    </location>
</feature>
<sequence length="189" mass="21107">MPNQRTRPPDPPSPGPRPPRTETRHRRRDRRGAAPEPPATTEGHRDLSRNWVGAGHLKIGDQIKQADGTIGLVANVTTPGQTREMFNLTVSEAHTYYVGQDGWLVHNESRSPVETYDRFNYVYGPPANLEQKALDIVHQLSSGANRVIYYNGNGLTRVAIEMGGSIHKDKAAKQSITMSNMRIKQDKLM</sequence>
<dbReference type="OrthoDB" id="73947at2"/>
<organism evidence="2 3">
    <name type="scientific">Deinococcus indicus</name>
    <dbReference type="NCBI Taxonomy" id="223556"/>
    <lineage>
        <taxon>Bacteria</taxon>
        <taxon>Thermotogati</taxon>
        <taxon>Deinococcota</taxon>
        <taxon>Deinococci</taxon>
        <taxon>Deinococcales</taxon>
        <taxon>Deinococcaceae</taxon>
        <taxon>Deinococcus</taxon>
    </lineage>
</organism>
<evidence type="ECO:0000313" key="2">
    <source>
        <dbReference type="EMBL" id="OWL97954.1"/>
    </source>
</evidence>
<dbReference type="AlphaFoldDB" id="A0A246BQL6"/>
<proteinExistence type="predicted"/>
<dbReference type="NCBIfam" id="TIGR01443">
    <property type="entry name" value="intein_Cterm"/>
    <property type="match status" value="1"/>
</dbReference>
<evidence type="ECO:0008006" key="4">
    <source>
        <dbReference type="Google" id="ProtNLM"/>
    </source>
</evidence>
<dbReference type="EMBL" id="NHMK01000009">
    <property type="protein sequence ID" value="OWL97954.1"/>
    <property type="molecule type" value="Genomic_DNA"/>
</dbReference>
<dbReference type="Proteomes" id="UP000197208">
    <property type="component" value="Unassembled WGS sequence"/>
</dbReference>
<accession>A0A246BQL6</accession>